<dbReference type="Proteomes" id="UP001141259">
    <property type="component" value="Unassembled WGS sequence"/>
</dbReference>
<dbReference type="PANTHER" id="PTHR31885">
    <property type="entry name" value="GH04784P"/>
    <property type="match status" value="1"/>
</dbReference>
<evidence type="ECO:0000256" key="2">
    <source>
        <dbReference type="ARBA" id="ARBA00007375"/>
    </source>
</evidence>
<organism evidence="7 8">
    <name type="scientific">Umezawaea endophytica</name>
    <dbReference type="NCBI Taxonomy" id="1654476"/>
    <lineage>
        <taxon>Bacteria</taxon>
        <taxon>Bacillati</taxon>
        <taxon>Actinomycetota</taxon>
        <taxon>Actinomycetes</taxon>
        <taxon>Pseudonocardiales</taxon>
        <taxon>Pseudonocardiaceae</taxon>
        <taxon>Umezawaea</taxon>
    </lineage>
</organism>
<feature type="transmembrane region" description="Helical" evidence="6">
    <location>
        <begin position="63"/>
        <end position="81"/>
    </location>
</feature>
<feature type="transmembrane region" description="Helical" evidence="6">
    <location>
        <begin position="87"/>
        <end position="106"/>
    </location>
</feature>
<dbReference type="RefSeq" id="WP_259622606.1">
    <property type="nucleotide sequence ID" value="NZ_JANYMP010000003.1"/>
</dbReference>
<keyword evidence="4 6" id="KW-1133">Transmembrane helix</keyword>
<dbReference type="AlphaFoldDB" id="A0A9X2VI79"/>
<comment type="subcellular location">
    <subcellularLocation>
        <location evidence="1">Membrane</location>
        <topology evidence="1">Multi-pass membrane protein</topology>
    </subcellularLocation>
</comment>
<name>A0A9X2VI79_9PSEU</name>
<evidence type="ECO:0000256" key="3">
    <source>
        <dbReference type="ARBA" id="ARBA00022692"/>
    </source>
</evidence>
<comment type="similarity">
    <text evidence="2">Belongs to the TMEM86 family.</text>
</comment>
<dbReference type="PANTHER" id="PTHR31885:SF6">
    <property type="entry name" value="GH04784P"/>
    <property type="match status" value="1"/>
</dbReference>
<proteinExistence type="inferred from homology"/>
<keyword evidence="8" id="KW-1185">Reference proteome</keyword>
<feature type="transmembrane region" description="Helical" evidence="6">
    <location>
        <begin position="34"/>
        <end position="51"/>
    </location>
</feature>
<evidence type="ECO:0000256" key="4">
    <source>
        <dbReference type="ARBA" id="ARBA00022989"/>
    </source>
</evidence>
<protein>
    <submittedName>
        <fullName evidence="7">Lysoplasmalogenase</fullName>
    </submittedName>
</protein>
<evidence type="ECO:0000256" key="6">
    <source>
        <dbReference type="SAM" id="Phobius"/>
    </source>
</evidence>
<comment type="caution">
    <text evidence="7">The sequence shown here is derived from an EMBL/GenBank/DDBJ whole genome shotgun (WGS) entry which is preliminary data.</text>
</comment>
<accession>A0A9X2VI79</accession>
<sequence>MARSSVLLCAGALFGVLSIGHLVAQLVGASVVATITQCLLMPVLAAVVWFATTGAPRARLVRLVLVALVFSWLGDSVPGLLSGDARFLAMVGLFLCAQVVYVVAFWPWRRLSVLRRPALAGYLLAFGALLAGCAPGAGGLLVPVIVYGLCLTLMAVLATGVNRLVAVGGALFFVSDGLIALDAFAEWYNPPAPGFWVMLTYLSGQALIAGGVSWPARTGSLEPSSTAR</sequence>
<dbReference type="Pfam" id="PF07947">
    <property type="entry name" value="YhhN"/>
    <property type="match status" value="1"/>
</dbReference>
<evidence type="ECO:0000313" key="8">
    <source>
        <dbReference type="Proteomes" id="UP001141259"/>
    </source>
</evidence>
<evidence type="ECO:0000313" key="7">
    <source>
        <dbReference type="EMBL" id="MCS7477093.1"/>
    </source>
</evidence>
<dbReference type="GO" id="GO:0016787">
    <property type="term" value="F:hydrolase activity"/>
    <property type="evidence" value="ECO:0007669"/>
    <property type="project" value="TreeGrafter"/>
</dbReference>
<keyword evidence="3 6" id="KW-0812">Transmembrane</keyword>
<feature type="transmembrane region" description="Helical" evidence="6">
    <location>
        <begin position="144"/>
        <end position="161"/>
    </location>
</feature>
<dbReference type="GO" id="GO:0016020">
    <property type="term" value="C:membrane"/>
    <property type="evidence" value="ECO:0007669"/>
    <property type="project" value="UniProtKB-SubCell"/>
</dbReference>
<gene>
    <name evidence="7" type="ORF">NZH93_09525</name>
</gene>
<dbReference type="InterPro" id="IPR012506">
    <property type="entry name" value="TMEM86B-like"/>
</dbReference>
<feature type="transmembrane region" description="Helical" evidence="6">
    <location>
        <begin position="118"/>
        <end position="138"/>
    </location>
</feature>
<evidence type="ECO:0000256" key="1">
    <source>
        <dbReference type="ARBA" id="ARBA00004141"/>
    </source>
</evidence>
<dbReference type="EMBL" id="JANYMP010000003">
    <property type="protein sequence ID" value="MCS7477093.1"/>
    <property type="molecule type" value="Genomic_DNA"/>
</dbReference>
<reference evidence="7" key="1">
    <citation type="submission" date="2022-08" db="EMBL/GenBank/DDBJ databases">
        <authorList>
            <person name="Tistechok S."/>
            <person name="Samborskyy M."/>
            <person name="Roman I."/>
        </authorList>
    </citation>
    <scope>NUCLEOTIDE SEQUENCE</scope>
    <source>
        <strain evidence="7">DSM 103496</strain>
    </source>
</reference>
<keyword evidence="5 6" id="KW-0472">Membrane</keyword>
<evidence type="ECO:0000256" key="5">
    <source>
        <dbReference type="ARBA" id="ARBA00023136"/>
    </source>
</evidence>